<dbReference type="InterPro" id="IPR005550">
    <property type="entry name" value="Kinetochore_Ndc80"/>
</dbReference>
<comment type="subunit">
    <text evidence="10">Component of the NDC80 complex.</text>
</comment>
<evidence type="ECO:0000256" key="12">
    <source>
        <dbReference type="SAM" id="MobiDB-lite"/>
    </source>
</evidence>
<dbReference type="EMBL" id="LT598466">
    <property type="protein sequence ID" value="SCU83387.1"/>
    <property type="molecule type" value="Genomic_DNA"/>
</dbReference>
<feature type="compositionally biased region" description="Basic and acidic residues" evidence="12">
    <location>
        <begin position="61"/>
        <end position="83"/>
    </location>
</feature>
<keyword evidence="9 10" id="KW-0137">Centromere</keyword>
<dbReference type="STRING" id="1230905.A0A1G4J186"/>
<evidence type="ECO:0000313" key="16">
    <source>
        <dbReference type="Proteomes" id="UP000191024"/>
    </source>
</evidence>
<organism evidence="15 16">
    <name type="scientific">Lachancea mirantina</name>
    <dbReference type="NCBI Taxonomy" id="1230905"/>
    <lineage>
        <taxon>Eukaryota</taxon>
        <taxon>Fungi</taxon>
        <taxon>Dikarya</taxon>
        <taxon>Ascomycota</taxon>
        <taxon>Saccharomycotina</taxon>
        <taxon>Saccharomycetes</taxon>
        <taxon>Saccharomycetales</taxon>
        <taxon>Saccharomycetaceae</taxon>
        <taxon>Lachancea</taxon>
    </lineage>
</organism>
<dbReference type="InterPro" id="IPR040967">
    <property type="entry name" value="DUF5595"/>
</dbReference>
<keyword evidence="2 10" id="KW-0158">Chromosome</keyword>
<keyword evidence="4 10" id="KW-0498">Mitosis</keyword>
<dbReference type="OrthoDB" id="7459479at2759"/>
<feature type="coiled-coil region" evidence="11">
    <location>
        <begin position="379"/>
        <end position="437"/>
    </location>
</feature>
<dbReference type="Proteomes" id="UP000191024">
    <property type="component" value="Chromosome C"/>
</dbReference>
<dbReference type="Pfam" id="PF18077">
    <property type="entry name" value="DUF5595"/>
    <property type="match status" value="1"/>
</dbReference>
<evidence type="ECO:0000256" key="7">
    <source>
        <dbReference type="ARBA" id="ARBA00023242"/>
    </source>
</evidence>
<dbReference type="GO" id="GO:0051315">
    <property type="term" value="P:attachment of mitotic spindle microtubules to kinetochore"/>
    <property type="evidence" value="ECO:0007669"/>
    <property type="project" value="UniProtKB-UniRule"/>
</dbReference>
<evidence type="ECO:0000313" key="15">
    <source>
        <dbReference type="EMBL" id="SCU83387.1"/>
    </source>
</evidence>
<accession>A0A1G4J186</accession>
<evidence type="ECO:0000259" key="13">
    <source>
        <dbReference type="Pfam" id="PF03801"/>
    </source>
</evidence>
<evidence type="ECO:0000259" key="14">
    <source>
        <dbReference type="Pfam" id="PF18077"/>
    </source>
</evidence>
<dbReference type="PANTHER" id="PTHR10643">
    <property type="entry name" value="KINETOCHORE PROTEIN NDC80"/>
    <property type="match status" value="1"/>
</dbReference>
<dbReference type="FunFam" id="1.10.418.30:FF:000001">
    <property type="entry name" value="Probable kinetochore protein ndc80"/>
    <property type="match status" value="1"/>
</dbReference>
<comment type="function">
    <text evidence="10">Acts as a component of the essential kinetochore-associated NDC80 complex, which is required for chromosome segregation and spindle checkpoint activity.</text>
</comment>
<sequence length="686" mass="79087">MEDPKNRHLNGQENSVHKNLNGGRFSSQIPTAMGGRRRNSTESAIGGAGLTDMIHRSMARGKPELNRRAHTETRKSLLSERKSLRTSQRTLLLGSQNQTGNAVGSGTPTSGTNNRDPRPLRDKTFQLALQQEIYDYLSYCKFDIETNHAISLKSLRQPTQKDFIIMFKWLYLRMDPGFRFTKSIENEVYTILRLVQYPYLETINKSQISAVGGTSWPKFLGMLHWLVVTNKRLDSCLQKLDLSITSQNTQELTVLKQPMTTLDDQDDKLEKYELMVERLFIDYILQSYKSFLRLEDDFGPYMQELEAGFTKFSHIIRTDMSHIEATNKELSLRYQKLMEKGHDLKIARDKSDALKSDLTKFQNYINAMQHKSSEWPRKLEKMKAEKQKKEISIKETEVEIGRLRSALKEMHVSVSEIDHKNQERDQITKDLDEVSSKLDQTVSALKSSRVETESAYKALLSTLEQYNGAVDSLCTARNKFNHMLDGSKFELSIPEDLMREEKIGSDPDDLLSPERNVSSIKSLLLTVNTEIQERIHKVQREIISQESELENIKEEISGKNHALELLENELSIVRTELEEYNQESQSLLLSQKIEMEKLERRNQNGRLTSQRKLSLADEKVQETQLRYEELKMNINREKGILCSKIIHLIEFVSNFKISAQGAIERVESLALQELKQLQSSQANKEA</sequence>
<dbReference type="AlphaFoldDB" id="A0A1G4J186"/>
<evidence type="ECO:0000256" key="3">
    <source>
        <dbReference type="ARBA" id="ARBA00022618"/>
    </source>
</evidence>
<evidence type="ECO:0000256" key="11">
    <source>
        <dbReference type="SAM" id="Coils"/>
    </source>
</evidence>
<evidence type="ECO:0000256" key="9">
    <source>
        <dbReference type="ARBA" id="ARBA00023328"/>
    </source>
</evidence>
<evidence type="ECO:0000256" key="8">
    <source>
        <dbReference type="ARBA" id="ARBA00023306"/>
    </source>
</evidence>
<dbReference type="InterPro" id="IPR055260">
    <property type="entry name" value="Ndc80_CH"/>
</dbReference>
<feature type="domain" description="DUF5595" evidence="14">
    <location>
        <begin position="270"/>
        <end position="331"/>
    </location>
</feature>
<dbReference type="PANTHER" id="PTHR10643:SF2">
    <property type="entry name" value="KINETOCHORE PROTEIN NDC80 HOMOLOG"/>
    <property type="match status" value="1"/>
</dbReference>
<feature type="region of interest" description="Disordered" evidence="12">
    <location>
        <begin position="1"/>
        <end position="120"/>
    </location>
</feature>
<feature type="compositionally biased region" description="Polar residues" evidence="12">
    <location>
        <begin position="85"/>
        <end position="114"/>
    </location>
</feature>
<dbReference type="GO" id="GO:0031262">
    <property type="term" value="C:Ndc80 complex"/>
    <property type="evidence" value="ECO:0007669"/>
    <property type="project" value="UniProtKB-UniRule"/>
</dbReference>
<dbReference type="Gene3D" id="1.10.418.30">
    <property type="entry name" value="Ncd80 complex, Ncd80 subunit"/>
    <property type="match status" value="1"/>
</dbReference>
<comment type="subcellular location">
    <subcellularLocation>
        <location evidence="10">Chromosome</location>
        <location evidence="10">Centromere</location>
        <location evidence="10">Kinetochore</location>
    </subcellularLocation>
    <subcellularLocation>
        <location evidence="10">Nucleus</location>
    </subcellularLocation>
</comment>
<evidence type="ECO:0000256" key="2">
    <source>
        <dbReference type="ARBA" id="ARBA00022454"/>
    </source>
</evidence>
<dbReference type="InterPro" id="IPR038273">
    <property type="entry name" value="Ndc80_sf"/>
</dbReference>
<keyword evidence="8 10" id="KW-0131">Cell cycle</keyword>
<feature type="compositionally biased region" description="Polar residues" evidence="12">
    <location>
        <begin position="9"/>
        <end position="30"/>
    </location>
</feature>
<keyword evidence="16" id="KW-1185">Reference proteome</keyword>
<evidence type="ECO:0000256" key="1">
    <source>
        <dbReference type="ARBA" id="ARBA00007050"/>
    </source>
</evidence>
<keyword evidence="6 11" id="KW-0175">Coiled coil</keyword>
<name>A0A1G4J186_9SACH</name>
<keyword evidence="5 10" id="KW-0995">Kinetochore</keyword>
<protein>
    <recommendedName>
        <fullName evidence="10">Kinetochore protein NDC80</fullName>
    </recommendedName>
</protein>
<dbReference type="GO" id="GO:0005634">
    <property type="term" value="C:nucleus"/>
    <property type="evidence" value="ECO:0007669"/>
    <property type="project" value="UniProtKB-SubCell"/>
</dbReference>
<dbReference type="Gene3D" id="6.10.250.1950">
    <property type="match status" value="1"/>
</dbReference>
<keyword evidence="3 10" id="KW-0132">Cell division</keyword>
<proteinExistence type="inferred from homology"/>
<feature type="coiled-coil region" evidence="11">
    <location>
        <begin position="528"/>
        <end position="633"/>
    </location>
</feature>
<comment type="similarity">
    <text evidence="1 10">Belongs to the NDC80/HEC1 family.</text>
</comment>
<gene>
    <name evidence="15" type="ORF">LAMI_0C03004G</name>
</gene>
<evidence type="ECO:0000256" key="6">
    <source>
        <dbReference type="ARBA" id="ARBA00023054"/>
    </source>
</evidence>
<feature type="domain" description="Kinetochore protein Ndc80 CH" evidence="13">
    <location>
        <begin position="88"/>
        <end position="232"/>
    </location>
</feature>
<reference evidence="16" key="1">
    <citation type="submission" date="2016-03" db="EMBL/GenBank/DDBJ databases">
        <authorList>
            <person name="Devillers H."/>
        </authorList>
    </citation>
    <scope>NUCLEOTIDE SEQUENCE [LARGE SCALE GENOMIC DNA]</scope>
</reference>
<dbReference type="Pfam" id="PF03801">
    <property type="entry name" value="Ndc80_HEC"/>
    <property type="match status" value="1"/>
</dbReference>
<evidence type="ECO:0000256" key="10">
    <source>
        <dbReference type="RuleBase" id="RU368072"/>
    </source>
</evidence>
<keyword evidence="7 10" id="KW-0539">Nucleus</keyword>
<evidence type="ECO:0000256" key="5">
    <source>
        <dbReference type="ARBA" id="ARBA00022838"/>
    </source>
</evidence>
<dbReference type="GO" id="GO:0051301">
    <property type="term" value="P:cell division"/>
    <property type="evidence" value="ECO:0007669"/>
    <property type="project" value="UniProtKB-UniRule"/>
</dbReference>
<evidence type="ECO:0000256" key="4">
    <source>
        <dbReference type="ARBA" id="ARBA00022776"/>
    </source>
</evidence>